<evidence type="ECO:0000259" key="5">
    <source>
        <dbReference type="PROSITE" id="PS50106"/>
    </source>
</evidence>
<dbReference type="InterPro" id="IPR051201">
    <property type="entry name" value="Chloro_Bact_Ser_Proteases"/>
</dbReference>
<keyword evidence="1" id="KW-0645">Protease</keyword>
<evidence type="ECO:0000256" key="2">
    <source>
        <dbReference type="ARBA" id="ARBA00022801"/>
    </source>
</evidence>
<feature type="compositionally biased region" description="Pro residues" evidence="3">
    <location>
        <begin position="149"/>
        <end position="161"/>
    </location>
</feature>
<name>A0A6V8KA85_9ACTN</name>
<dbReference type="PRINTS" id="PR00834">
    <property type="entry name" value="PROTEASES2C"/>
</dbReference>
<feature type="compositionally biased region" description="Low complexity" evidence="3">
    <location>
        <begin position="175"/>
        <end position="197"/>
    </location>
</feature>
<dbReference type="Gene3D" id="2.30.42.10">
    <property type="match status" value="1"/>
</dbReference>
<dbReference type="EMBL" id="BLPF01000001">
    <property type="protein sequence ID" value="GFJ78637.1"/>
    <property type="molecule type" value="Genomic_DNA"/>
</dbReference>
<accession>A0A6V8KA85</accession>
<dbReference type="Pfam" id="PF13365">
    <property type="entry name" value="Trypsin_2"/>
    <property type="match status" value="1"/>
</dbReference>
<dbReference type="SUPFAM" id="SSF50494">
    <property type="entry name" value="Trypsin-like serine proteases"/>
    <property type="match status" value="1"/>
</dbReference>
<feature type="compositionally biased region" description="Pro residues" evidence="3">
    <location>
        <begin position="79"/>
        <end position="108"/>
    </location>
</feature>
<feature type="compositionally biased region" description="Pro residues" evidence="3">
    <location>
        <begin position="117"/>
        <end position="132"/>
    </location>
</feature>
<gene>
    <name evidence="6" type="ORF">Phou_028170</name>
</gene>
<dbReference type="RefSeq" id="WP_173056364.1">
    <property type="nucleotide sequence ID" value="NZ_BAABGO010000001.1"/>
</dbReference>
<evidence type="ECO:0000256" key="3">
    <source>
        <dbReference type="SAM" id="MobiDB-lite"/>
    </source>
</evidence>
<keyword evidence="7" id="KW-1185">Reference proteome</keyword>
<sequence length="600" mass="58979">MSEHETNPQRQPVSPDAEPSHPTTELLPAAREQSAASDQTQQVPVVSEQSTPPTPAPSAVPDAPAPSNTAPDVTAQIPAVPPTPPASTGPAVPSAPPAPSTPSVPSAPPASTAPAVPSAPPAPSGPAVPSAPPAWSGPAVPSGPAAAPTGPPPGGYAPPSSPWQHPDRAHQPTWPGNAGYAGAGVPPVTAPPAAGGPLPHGQVSPGPAMHGPVPAPASGAPHYGPLPPGQVPVWAQQPGAPPQRERSGRFGRYAMLGVAALVLMAGSGVAGGAIATALDDNSPTTVNRTYSAAPILNQADLPGIAAKVAGSVVSIAAGNASGSGVVMSEDGYVLTNNHVVADAQNSTVKLTFADGKTANAKVVGTDPRTDLAVVKAEGVSGLSAATFGDSDGMQVGDTVLAIGSPLGLDGSVTSGIISSKDRTIQTGNDQQQDPFSQQQQAPVSSISGLLQTDAPINPGNSGGALVNTRGEVIGINTAILTAGQGNGNIGVGFAIPSNKAKSVADALRNGEKVSHPSLGVSVNDADGGGALIGAVNENSPASKAGLQQGDVVTKFGDKTIGDSDDLVGAVQSGKVGDQVQITFKRNGQEQTATVTLAEAS</sequence>
<dbReference type="PANTHER" id="PTHR43343">
    <property type="entry name" value="PEPTIDASE S12"/>
    <property type="match status" value="1"/>
</dbReference>
<dbReference type="SUPFAM" id="SSF50156">
    <property type="entry name" value="PDZ domain-like"/>
    <property type="match status" value="1"/>
</dbReference>
<keyword evidence="4" id="KW-0812">Transmembrane</keyword>
<evidence type="ECO:0000313" key="6">
    <source>
        <dbReference type="EMBL" id="GFJ78637.1"/>
    </source>
</evidence>
<feature type="compositionally biased region" description="Polar residues" evidence="3">
    <location>
        <begin position="34"/>
        <end position="49"/>
    </location>
</feature>
<evidence type="ECO:0000256" key="4">
    <source>
        <dbReference type="SAM" id="Phobius"/>
    </source>
</evidence>
<dbReference type="AlphaFoldDB" id="A0A6V8KA85"/>
<dbReference type="InterPro" id="IPR001940">
    <property type="entry name" value="Peptidase_S1C"/>
</dbReference>
<feature type="region of interest" description="Disordered" evidence="3">
    <location>
        <begin position="424"/>
        <end position="444"/>
    </location>
</feature>
<dbReference type="PROSITE" id="PS50106">
    <property type="entry name" value="PDZ"/>
    <property type="match status" value="1"/>
</dbReference>
<feature type="compositionally biased region" description="Low complexity" evidence="3">
    <location>
        <begin position="133"/>
        <end position="148"/>
    </location>
</feature>
<comment type="caution">
    <text evidence="6">The sequence shown here is derived from an EMBL/GenBank/DDBJ whole genome shotgun (WGS) entry which is preliminary data.</text>
</comment>
<dbReference type="Pfam" id="PF13180">
    <property type="entry name" value="PDZ_2"/>
    <property type="match status" value="1"/>
</dbReference>
<keyword evidence="4" id="KW-1133">Transmembrane helix</keyword>
<feature type="domain" description="PDZ" evidence="5">
    <location>
        <begin position="511"/>
        <end position="560"/>
    </location>
</feature>
<dbReference type="InterPro" id="IPR036034">
    <property type="entry name" value="PDZ_sf"/>
</dbReference>
<dbReference type="SMART" id="SM00228">
    <property type="entry name" value="PDZ"/>
    <property type="match status" value="1"/>
</dbReference>
<dbReference type="GO" id="GO:0006508">
    <property type="term" value="P:proteolysis"/>
    <property type="evidence" value="ECO:0007669"/>
    <property type="project" value="UniProtKB-KW"/>
</dbReference>
<feature type="compositionally biased region" description="Low complexity" evidence="3">
    <location>
        <begin position="430"/>
        <end position="440"/>
    </location>
</feature>
<evidence type="ECO:0000256" key="1">
    <source>
        <dbReference type="ARBA" id="ARBA00022670"/>
    </source>
</evidence>
<dbReference type="InterPro" id="IPR001478">
    <property type="entry name" value="PDZ"/>
</dbReference>
<dbReference type="Proteomes" id="UP000482800">
    <property type="component" value="Unassembled WGS sequence"/>
</dbReference>
<dbReference type="InterPro" id="IPR009003">
    <property type="entry name" value="Peptidase_S1_PA"/>
</dbReference>
<dbReference type="GO" id="GO:0004252">
    <property type="term" value="F:serine-type endopeptidase activity"/>
    <property type="evidence" value="ECO:0007669"/>
    <property type="project" value="InterPro"/>
</dbReference>
<dbReference type="PANTHER" id="PTHR43343:SF3">
    <property type="entry name" value="PROTEASE DO-LIKE 8, CHLOROPLASTIC"/>
    <property type="match status" value="1"/>
</dbReference>
<organism evidence="6 7">
    <name type="scientific">Phytohabitans houttuyneae</name>
    <dbReference type="NCBI Taxonomy" id="1076126"/>
    <lineage>
        <taxon>Bacteria</taxon>
        <taxon>Bacillati</taxon>
        <taxon>Actinomycetota</taxon>
        <taxon>Actinomycetes</taxon>
        <taxon>Micromonosporales</taxon>
        <taxon>Micromonosporaceae</taxon>
    </lineage>
</organism>
<protein>
    <recommendedName>
        <fullName evidence="5">PDZ domain-containing protein</fullName>
    </recommendedName>
</protein>
<reference evidence="6 7" key="2">
    <citation type="submission" date="2020-03" db="EMBL/GenBank/DDBJ databases">
        <authorList>
            <person name="Ichikawa N."/>
            <person name="Kimura A."/>
            <person name="Kitahashi Y."/>
            <person name="Uohara A."/>
        </authorList>
    </citation>
    <scope>NUCLEOTIDE SEQUENCE [LARGE SCALE GENOMIC DNA]</scope>
    <source>
        <strain evidence="6 7">NBRC 108639</strain>
    </source>
</reference>
<proteinExistence type="predicted"/>
<keyword evidence="2" id="KW-0378">Hydrolase</keyword>
<dbReference type="Gene3D" id="2.40.10.120">
    <property type="match status" value="1"/>
</dbReference>
<keyword evidence="4" id="KW-0472">Membrane</keyword>
<reference evidence="6 7" key="1">
    <citation type="submission" date="2020-03" db="EMBL/GenBank/DDBJ databases">
        <title>Whole genome shotgun sequence of Phytohabitans houttuyneae NBRC 108639.</title>
        <authorList>
            <person name="Komaki H."/>
            <person name="Tamura T."/>
        </authorList>
    </citation>
    <scope>NUCLEOTIDE SEQUENCE [LARGE SCALE GENOMIC DNA]</scope>
    <source>
        <strain evidence="6 7">NBRC 108639</strain>
    </source>
</reference>
<evidence type="ECO:0000313" key="7">
    <source>
        <dbReference type="Proteomes" id="UP000482800"/>
    </source>
</evidence>
<feature type="transmembrane region" description="Helical" evidence="4">
    <location>
        <begin position="253"/>
        <end position="278"/>
    </location>
</feature>
<feature type="region of interest" description="Disordered" evidence="3">
    <location>
        <begin position="1"/>
        <end position="247"/>
    </location>
</feature>